<accession>A0A4Z2HLH3</accession>
<organism evidence="1 2">
    <name type="scientific">Liparis tanakae</name>
    <name type="common">Tanaka's snailfish</name>
    <dbReference type="NCBI Taxonomy" id="230148"/>
    <lineage>
        <taxon>Eukaryota</taxon>
        <taxon>Metazoa</taxon>
        <taxon>Chordata</taxon>
        <taxon>Craniata</taxon>
        <taxon>Vertebrata</taxon>
        <taxon>Euteleostomi</taxon>
        <taxon>Actinopterygii</taxon>
        <taxon>Neopterygii</taxon>
        <taxon>Teleostei</taxon>
        <taxon>Neoteleostei</taxon>
        <taxon>Acanthomorphata</taxon>
        <taxon>Eupercaria</taxon>
        <taxon>Perciformes</taxon>
        <taxon>Cottioidei</taxon>
        <taxon>Cottales</taxon>
        <taxon>Liparidae</taxon>
        <taxon>Liparis</taxon>
    </lineage>
</organism>
<protein>
    <submittedName>
        <fullName evidence="1">Uncharacterized protein</fullName>
    </submittedName>
</protein>
<sequence length="141" mass="15879">MLIVTFVARKQKAESSVLAFSGSTTNNRPLSSSRHSDGQTLVHVAVEQPENVASGQKPWEEEYAPQRSLHEGGIHHQIPTGVGQVLRTEESKRRGSGLAQIHHVLIFHCFKRMGYKEYYQVSFRGHADHDEVIAHSDLFTF</sequence>
<keyword evidence="2" id="KW-1185">Reference proteome</keyword>
<comment type="caution">
    <text evidence="1">The sequence shown here is derived from an EMBL/GenBank/DDBJ whole genome shotgun (WGS) entry which is preliminary data.</text>
</comment>
<gene>
    <name evidence="1" type="ORF">EYF80_023131</name>
</gene>
<dbReference type="AlphaFoldDB" id="A0A4Z2HLH3"/>
<evidence type="ECO:0000313" key="1">
    <source>
        <dbReference type="EMBL" id="TNN66597.1"/>
    </source>
</evidence>
<evidence type="ECO:0000313" key="2">
    <source>
        <dbReference type="Proteomes" id="UP000314294"/>
    </source>
</evidence>
<dbReference type="Proteomes" id="UP000314294">
    <property type="component" value="Unassembled WGS sequence"/>
</dbReference>
<proteinExistence type="predicted"/>
<dbReference type="EMBL" id="SRLO01000216">
    <property type="protein sequence ID" value="TNN66597.1"/>
    <property type="molecule type" value="Genomic_DNA"/>
</dbReference>
<reference evidence="1 2" key="1">
    <citation type="submission" date="2019-03" db="EMBL/GenBank/DDBJ databases">
        <title>First draft genome of Liparis tanakae, snailfish: a comprehensive survey of snailfish specific genes.</title>
        <authorList>
            <person name="Kim W."/>
            <person name="Song I."/>
            <person name="Jeong J.-H."/>
            <person name="Kim D."/>
            <person name="Kim S."/>
            <person name="Ryu S."/>
            <person name="Song J.Y."/>
            <person name="Lee S.K."/>
        </authorList>
    </citation>
    <scope>NUCLEOTIDE SEQUENCE [LARGE SCALE GENOMIC DNA]</scope>
    <source>
        <tissue evidence="1">Muscle</tissue>
    </source>
</reference>
<name>A0A4Z2HLH3_9TELE</name>